<dbReference type="SUPFAM" id="SSF53335">
    <property type="entry name" value="S-adenosyl-L-methionine-dependent methyltransferases"/>
    <property type="match status" value="1"/>
</dbReference>
<feature type="active site" description="Nucleophile" evidence="6">
    <location>
        <position position="304"/>
    </location>
</feature>
<dbReference type="PANTHER" id="PTHR22807:SF30">
    <property type="entry name" value="28S RRNA (CYTOSINE(4447)-C(5))-METHYLTRANSFERASE-RELATED"/>
    <property type="match status" value="1"/>
</dbReference>
<keyword evidence="3 6" id="KW-0808">Transferase</keyword>
<sequence>MAKPKNVMRAFVEARQATMTPSELTAMLGAFSKPRKTSFRINTLKAPDAATHRSILDSVARRIAELHKPKRGSVYITKCPWSRTAYQLSDPSITARQLLDLDVHRQGLIHLQSLASMLPVLCFDPTPFQQQSVPHSKVHDQPAMLVLDMCAAPGGKSTQLAELLGLDSSATLILNEINAIRMPRLKQNIASLIPAALQENIHTVLCDGRKLVIRPDLHAECQKGPDTHLHVSDRIAKGVLPNLVDAILLDAPCSGEGTFSTLEPQSFANWSPAYVFKFQHLQRQLLDKAFRLLKPGGQLVYSTCTLSVEENEANIEWLIGQHPSLSVVDLALDFTDPQLSGIGKACFRPAGGPGFASAESSIPLHKALRVFPTQEYEGFFVCRLQKSLLL</sequence>
<feature type="binding site" evidence="6">
    <location>
        <position position="207"/>
    </location>
    <ligand>
        <name>S-adenosyl-L-methionine</name>
        <dbReference type="ChEBI" id="CHEBI:59789"/>
    </ligand>
</feature>
<feature type="binding site" evidence="6">
    <location>
        <position position="176"/>
    </location>
    <ligand>
        <name>S-adenosyl-L-methionine</name>
        <dbReference type="ChEBI" id="CHEBI:59789"/>
    </ligand>
</feature>
<dbReference type="PROSITE" id="PS51686">
    <property type="entry name" value="SAM_MT_RSMB_NOP"/>
    <property type="match status" value="1"/>
</dbReference>
<keyword evidence="9" id="KW-1185">Reference proteome</keyword>
<dbReference type="InterPro" id="IPR018314">
    <property type="entry name" value="RsmB/NOL1/NOP2-like_CS"/>
</dbReference>
<dbReference type="PRINTS" id="PR02008">
    <property type="entry name" value="RCMTFAMILY"/>
</dbReference>
<name>A0ABQ8F4M8_9FUNG</name>
<keyword evidence="2 6" id="KW-0489">Methyltransferase</keyword>
<evidence type="ECO:0000256" key="1">
    <source>
        <dbReference type="ARBA" id="ARBA00007494"/>
    </source>
</evidence>
<evidence type="ECO:0000256" key="5">
    <source>
        <dbReference type="ARBA" id="ARBA00022884"/>
    </source>
</evidence>
<evidence type="ECO:0000256" key="3">
    <source>
        <dbReference type="ARBA" id="ARBA00022679"/>
    </source>
</evidence>
<keyword evidence="4 6" id="KW-0949">S-adenosyl-L-methionine</keyword>
<accession>A0ABQ8F4M8</accession>
<feature type="binding site" evidence="6">
    <location>
        <position position="250"/>
    </location>
    <ligand>
        <name>S-adenosyl-L-methionine</name>
        <dbReference type="ChEBI" id="CHEBI:59789"/>
    </ligand>
</feature>
<evidence type="ECO:0000256" key="6">
    <source>
        <dbReference type="PROSITE-ProRule" id="PRU01023"/>
    </source>
</evidence>
<evidence type="ECO:0000256" key="4">
    <source>
        <dbReference type="ARBA" id="ARBA00022691"/>
    </source>
</evidence>
<organism evidence="8 9">
    <name type="scientific">Batrachochytrium salamandrivorans</name>
    <dbReference type="NCBI Taxonomy" id="1357716"/>
    <lineage>
        <taxon>Eukaryota</taxon>
        <taxon>Fungi</taxon>
        <taxon>Fungi incertae sedis</taxon>
        <taxon>Chytridiomycota</taxon>
        <taxon>Chytridiomycota incertae sedis</taxon>
        <taxon>Chytridiomycetes</taxon>
        <taxon>Rhizophydiales</taxon>
        <taxon>Rhizophydiales incertae sedis</taxon>
        <taxon>Batrachochytrium</taxon>
    </lineage>
</organism>
<protein>
    <recommendedName>
        <fullName evidence="7">SAM-dependent MTase RsmB/NOP-type domain-containing protein</fullName>
    </recommendedName>
</protein>
<dbReference type="PROSITE" id="PS01153">
    <property type="entry name" value="NOL1_NOP2_SUN"/>
    <property type="match status" value="1"/>
</dbReference>
<evidence type="ECO:0000259" key="7">
    <source>
        <dbReference type="PROSITE" id="PS51686"/>
    </source>
</evidence>
<evidence type="ECO:0000313" key="9">
    <source>
        <dbReference type="Proteomes" id="UP001648503"/>
    </source>
</evidence>
<dbReference type="EMBL" id="JAFCIX010000390">
    <property type="protein sequence ID" value="KAH6592093.1"/>
    <property type="molecule type" value="Genomic_DNA"/>
</dbReference>
<feature type="domain" description="SAM-dependent MTase RsmB/NOP-type" evidence="7">
    <location>
        <begin position="27"/>
        <end position="387"/>
    </location>
</feature>
<evidence type="ECO:0000256" key="2">
    <source>
        <dbReference type="ARBA" id="ARBA00022603"/>
    </source>
</evidence>
<proteinExistence type="inferred from homology"/>
<dbReference type="InterPro" id="IPR049560">
    <property type="entry name" value="MeTrfase_RsmB-F_NOP2_cat"/>
</dbReference>
<dbReference type="Gene3D" id="3.30.70.1170">
    <property type="entry name" value="Sun protein, domain 3"/>
    <property type="match status" value="1"/>
</dbReference>
<dbReference type="InterPro" id="IPR001678">
    <property type="entry name" value="MeTrfase_RsmB-F_NOP2_dom"/>
</dbReference>
<keyword evidence="5 6" id="KW-0694">RNA-binding</keyword>
<gene>
    <name evidence="8" type="ORF">BASA50_008239</name>
</gene>
<evidence type="ECO:0000313" key="8">
    <source>
        <dbReference type="EMBL" id="KAH6592093.1"/>
    </source>
</evidence>
<reference evidence="8 9" key="1">
    <citation type="submission" date="2021-02" db="EMBL/GenBank/DDBJ databases">
        <title>Variation within the Batrachochytrium salamandrivorans European outbreak.</title>
        <authorList>
            <person name="Kelly M."/>
            <person name="Pasmans F."/>
            <person name="Shea T.P."/>
            <person name="Munoz J.F."/>
            <person name="Carranza S."/>
            <person name="Cuomo C.A."/>
            <person name="Martel A."/>
        </authorList>
    </citation>
    <scope>NUCLEOTIDE SEQUENCE [LARGE SCALE GENOMIC DNA]</scope>
    <source>
        <strain evidence="8 9">AMFP18/2</strain>
    </source>
</reference>
<dbReference type="Proteomes" id="UP001648503">
    <property type="component" value="Unassembled WGS sequence"/>
</dbReference>
<dbReference type="InterPro" id="IPR029063">
    <property type="entry name" value="SAM-dependent_MTases_sf"/>
</dbReference>
<dbReference type="Gene3D" id="3.40.50.150">
    <property type="entry name" value="Vaccinia Virus protein VP39"/>
    <property type="match status" value="1"/>
</dbReference>
<dbReference type="PANTHER" id="PTHR22807">
    <property type="entry name" value="NOP2 YEAST -RELATED NOL1/NOP2/FMU SUN DOMAIN-CONTAINING"/>
    <property type="match status" value="1"/>
</dbReference>
<dbReference type="InterPro" id="IPR023267">
    <property type="entry name" value="RCMT"/>
</dbReference>
<comment type="similarity">
    <text evidence="1 6">Belongs to the class I-like SAM-binding methyltransferase superfamily. RsmB/NOP family.</text>
</comment>
<comment type="caution">
    <text evidence="8">The sequence shown here is derived from an EMBL/GenBank/DDBJ whole genome shotgun (WGS) entry which is preliminary data.</text>
</comment>
<feature type="binding site" evidence="6">
    <location>
        <begin position="150"/>
        <end position="156"/>
    </location>
    <ligand>
        <name>S-adenosyl-L-methionine</name>
        <dbReference type="ChEBI" id="CHEBI:59789"/>
    </ligand>
</feature>
<dbReference type="Pfam" id="PF01189">
    <property type="entry name" value="Methyltr_RsmB-F"/>
    <property type="match status" value="1"/>
</dbReference>